<reference evidence="2" key="1">
    <citation type="journal article" date="2008" name="Nat. Genet.">
        <title>The Pristionchus pacificus genome provides a unique perspective on nematode lifestyle and parasitism.</title>
        <authorList>
            <person name="Dieterich C."/>
            <person name="Clifton S.W."/>
            <person name="Schuster L.N."/>
            <person name="Chinwalla A."/>
            <person name="Delehaunty K."/>
            <person name="Dinkelacker I."/>
            <person name="Fulton L."/>
            <person name="Fulton R."/>
            <person name="Godfrey J."/>
            <person name="Minx P."/>
            <person name="Mitreva M."/>
            <person name="Roeseler W."/>
            <person name="Tian H."/>
            <person name="Witte H."/>
            <person name="Yang S.P."/>
            <person name="Wilson R.K."/>
            <person name="Sommer R.J."/>
        </authorList>
    </citation>
    <scope>NUCLEOTIDE SEQUENCE [LARGE SCALE GENOMIC DNA]</scope>
    <source>
        <strain evidence="2">PS312</strain>
    </source>
</reference>
<sequence length="203" mass="22911">MKPIALLLLAVCVSPLQAVTRHVKVNGNLSRLDINGKFSPVEEGYAQLWEYDFWDPNDHLQTRNITYTGHFVLEATDSDVSLEYFLMIKLPCTENGPLKICVDKEFKDACKGKDFAEFIYRFESNPDDGWWSKKTDPKVTVMGKIECDDAQGVTTSIVHGIVALWPRGQGRRTLMSRNITDAGTFTLTGKENSDTDVRLFSIL</sequence>
<evidence type="ECO:0000313" key="2">
    <source>
        <dbReference type="Proteomes" id="UP000005239"/>
    </source>
</evidence>
<dbReference type="InterPro" id="IPR001534">
    <property type="entry name" value="Transthyretin-like"/>
</dbReference>
<dbReference type="EnsemblMetazoa" id="PPA26135.1">
    <property type="protein sequence ID" value="PPA26135.1"/>
    <property type="gene ID" value="WBGene00115689"/>
</dbReference>
<dbReference type="Proteomes" id="UP000005239">
    <property type="component" value="Unassembled WGS sequence"/>
</dbReference>
<protein>
    <submittedName>
        <fullName evidence="1">Uncharacterized protein</fullName>
    </submittedName>
</protein>
<gene>
    <name evidence="1" type="primary">WBGene00115689</name>
</gene>
<dbReference type="PANTHER" id="PTHR21700">
    <property type="entry name" value="TRANSTHYRETIN-LIKE FAMILY PROTEIN-RELATED"/>
    <property type="match status" value="1"/>
</dbReference>
<keyword evidence="2" id="KW-1185">Reference proteome</keyword>
<reference evidence="1" key="2">
    <citation type="submission" date="2022-06" db="UniProtKB">
        <authorList>
            <consortium name="EnsemblMetazoa"/>
        </authorList>
    </citation>
    <scope>IDENTIFICATION</scope>
    <source>
        <strain evidence="1">PS312</strain>
    </source>
</reference>
<evidence type="ECO:0000313" key="1">
    <source>
        <dbReference type="EnsemblMetazoa" id="PPA26135.1"/>
    </source>
</evidence>
<name>A0A2A6BUX7_PRIPA</name>
<dbReference type="GO" id="GO:0009986">
    <property type="term" value="C:cell surface"/>
    <property type="evidence" value="ECO:0007669"/>
    <property type="project" value="InterPro"/>
</dbReference>
<organism evidence="1 2">
    <name type="scientific">Pristionchus pacificus</name>
    <name type="common">Parasitic nematode worm</name>
    <dbReference type="NCBI Taxonomy" id="54126"/>
    <lineage>
        <taxon>Eukaryota</taxon>
        <taxon>Metazoa</taxon>
        <taxon>Ecdysozoa</taxon>
        <taxon>Nematoda</taxon>
        <taxon>Chromadorea</taxon>
        <taxon>Rhabditida</taxon>
        <taxon>Rhabditina</taxon>
        <taxon>Diplogasteromorpha</taxon>
        <taxon>Diplogasteroidea</taxon>
        <taxon>Neodiplogasteridae</taxon>
        <taxon>Pristionchus</taxon>
    </lineage>
</organism>
<dbReference type="AlphaFoldDB" id="A0A2A6BUX7"/>
<accession>A0A8R1YJ65</accession>
<dbReference type="PANTHER" id="PTHR21700:SF3">
    <property type="entry name" value="TRANSTHYRETIN-LIKE PROTEIN 5"/>
    <property type="match status" value="1"/>
</dbReference>
<accession>A0A2A6BUX7</accession>
<proteinExistence type="predicted"/>